<gene>
    <name evidence="1" type="ORF">SSPO_093330</name>
</gene>
<name>A0A499UWN5_9ACTN</name>
<protein>
    <submittedName>
        <fullName evidence="1">Uncharacterized protein</fullName>
    </submittedName>
</protein>
<evidence type="ECO:0000313" key="1">
    <source>
        <dbReference type="EMBL" id="BBJ46615.1"/>
    </source>
</evidence>
<evidence type="ECO:0000313" key="2">
    <source>
        <dbReference type="Proteomes" id="UP000463951"/>
    </source>
</evidence>
<reference evidence="1 2" key="1">
    <citation type="journal article" date="2020" name="Int. J. Syst. Evol. Microbiol.">
        <title>Reclassification of Streptomyces castelarensis and Streptomyces sporoclivatus as later heterotypic synonyms of Streptomyces antimycoticus.</title>
        <authorList>
            <person name="Komaki H."/>
            <person name="Tamura T."/>
        </authorList>
    </citation>
    <scope>NUCLEOTIDE SEQUENCE [LARGE SCALE GENOMIC DNA]</scope>
    <source>
        <strain evidence="1 2">NBRC 100767</strain>
    </source>
</reference>
<dbReference type="AlphaFoldDB" id="A0A499UWN5"/>
<organism evidence="1 2">
    <name type="scientific">Streptomyces antimycoticus</name>
    <dbReference type="NCBI Taxonomy" id="68175"/>
    <lineage>
        <taxon>Bacteria</taxon>
        <taxon>Bacillati</taxon>
        <taxon>Actinomycetota</taxon>
        <taxon>Actinomycetes</taxon>
        <taxon>Kitasatosporales</taxon>
        <taxon>Streptomycetaceae</taxon>
        <taxon>Streptomyces</taxon>
        <taxon>Streptomyces violaceusniger group</taxon>
    </lineage>
</organism>
<dbReference type="Gene3D" id="2.60.120.260">
    <property type="entry name" value="Galactose-binding domain-like"/>
    <property type="match status" value="1"/>
</dbReference>
<accession>A0A499UWN5</accession>
<dbReference type="EMBL" id="AP019620">
    <property type="protein sequence ID" value="BBJ46615.1"/>
    <property type="molecule type" value="Genomic_DNA"/>
</dbReference>
<proteinExistence type="predicted"/>
<dbReference type="Proteomes" id="UP000463951">
    <property type="component" value="Chromosome"/>
</dbReference>
<sequence>MSFTVDATHTLPASIEVSAWNGHACVPVRGASVEWATVSGTPTVITFDPVRTSRLRLDLTSRHPGAADGAQRIVAFEAR</sequence>